<dbReference type="GO" id="GO:0005992">
    <property type="term" value="P:trehalose biosynthetic process"/>
    <property type="evidence" value="ECO:0007669"/>
    <property type="project" value="InterPro"/>
</dbReference>
<dbReference type="GO" id="GO:0005829">
    <property type="term" value="C:cytosol"/>
    <property type="evidence" value="ECO:0007669"/>
    <property type="project" value="TreeGrafter"/>
</dbReference>
<gene>
    <name evidence="2" type="ORF">HPP92_009094</name>
</gene>
<dbReference type="Proteomes" id="UP000636800">
    <property type="component" value="Unassembled WGS sequence"/>
</dbReference>
<dbReference type="EMBL" id="JADCNL010000004">
    <property type="protein sequence ID" value="KAG0485015.1"/>
    <property type="molecule type" value="Genomic_DNA"/>
</dbReference>
<feature type="compositionally biased region" description="Polar residues" evidence="1">
    <location>
        <begin position="176"/>
        <end position="192"/>
    </location>
</feature>
<keyword evidence="3" id="KW-1185">Reference proteome</keyword>
<sequence>MFLSISLKERLDLILNIGKRHLYGTTSMQMLSLEGSKQGICCSIYGQVQFLMQLSTLCKVAGSVEVRSVGVTKGAAIDRILGEIVHSKRMVTPIDYVLCVGHFLGKDEDIYTFFEPELPSEPVNSTRTKTAEVFKSLSAERRHSGKPVNSKGSAKASHGRNVKSPLPSERKVSLAPVNQNNNSTPWRSPQDVTSWHEGSSVLDLKGDNYFSCAVGRKRSNARYLLNSSEDVVLFLKELGVACSHKSDVNANHLLSNFDRMR</sequence>
<dbReference type="AlphaFoldDB" id="A0A835R3U8"/>
<evidence type="ECO:0000256" key="1">
    <source>
        <dbReference type="SAM" id="MobiDB-lite"/>
    </source>
</evidence>
<name>A0A835R3U8_VANPL</name>
<organism evidence="2 3">
    <name type="scientific">Vanilla planifolia</name>
    <name type="common">Vanilla</name>
    <dbReference type="NCBI Taxonomy" id="51239"/>
    <lineage>
        <taxon>Eukaryota</taxon>
        <taxon>Viridiplantae</taxon>
        <taxon>Streptophyta</taxon>
        <taxon>Embryophyta</taxon>
        <taxon>Tracheophyta</taxon>
        <taxon>Spermatophyta</taxon>
        <taxon>Magnoliopsida</taxon>
        <taxon>Liliopsida</taxon>
        <taxon>Asparagales</taxon>
        <taxon>Orchidaceae</taxon>
        <taxon>Vanilloideae</taxon>
        <taxon>Vanilleae</taxon>
        <taxon>Vanilla</taxon>
    </lineage>
</organism>
<dbReference type="GO" id="GO:0003825">
    <property type="term" value="F:alpha,alpha-trehalose-phosphate synthase (UDP-forming) activity"/>
    <property type="evidence" value="ECO:0007669"/>
    <property type="project" value="TreeGrafter"/>
</dbReference>
<dbReference type="OrthoDB" id="1891906at2759"/>
<feature type="region of interest" description="Disordered" evidence="1">
    <location>
        <begin position="137"/>
        <end position="192"/>
    </location>
</feature>
<protein>
    <submittedName>
        <fullName evidence="2">Uncharacterized protein</fullName>
    </submittedName>
</protein>
<dbReference type="InterPro" id="IPR003337">
    <property type="entry name" value="Trehalose_PPase"/>
</dbReference>
<proteinExistence type="predicted"/>
<dbReference type="InterPro" id="IPR001830">
    <property type="entry name" value="Glyco_trans_20"/>
</dbReference>
<reference evidence="2 3" key="1">
    <citation type="journal article" date="2020" name="Nat. Food">
        <title>A phased Vanilla planifolia genome enables genetic improvement of flavour and production.</title>
        <authorList>
            <person name="Hasing T."/>
            <person name="Tang H."/>
            <person name="Brym M."/>
            <person name="Khazi F."/>
            <person name="Huang T."/>
            <person name="Chambers A.H."/>
        </authorList>
    </citation>
    <scope>NUCLEOTIDE SEQUENCE [LARGE SCALE GENOMIC DNA]</scope>
    <source>
        <tissue evidence="2">Leaf</tissue>
    </source>
</reference>
<dbReference type="Pfam" id="PF02358">
    <property type="entry name" value="Trehalose_PPase"/>
    <property type="match status" value="1"/>
</dbReference>
<evidence type="ECO:0000313" key="2">
    <source>
        <dbReference type="EMBL" id="KAG0485015.1"/>
    </source>
</evidence>
<dbReference type="GO" id="GO:0004805">
    <property type="term" value="F:trehalose-phosphatase activity"/>
    <property type="evidence" value="ECO:0007669"/>
    <property type="project" value="TreeGrafter"/>
</dbReference>
<comment type="caution">
    <text evidence="2">The sequence shown here is derived from an EMBL/GenBank/DDBJ whole genome shotgun (WGS) entry which is preliminary data.</text>
</comment>
<evidence type="ECO:0000313" key="3">
    <source>
        <dbReference type="Proteomes" id="UP000636800"/>
    </source>
</evidence>
<accession>A0A835R3U8</accession>
<dbReference type="PANTHER" id="PTHR10788">
    <property type="entry name" value="TREHALOSE-6-PHOSPHATE SYNTHASE"/>
    <property type="match status" value="1"/>
</dbReference>
<dbReference type="PANTHER" id="PTHR10788:SF106">
    <property type="entry name" value="BCDNA.GH08860"/>
    <property type="match status" value="1"/>
</dbReference>